<dbReference type="EMBL" id="ML735248">
    <property type="protein sequence ID" value="KAE8391111.1"/>
    <property type="molecule type" value="Genomic_DNA"/>
</dbReference>
<name>A0A5N7CAD4_PETAA</name>
<dbReference type="Proteomes" id="UP000326877">
    <property type="component" value="Unassembled WGS sequence"/>
</dbReference>
<sequence length="62" mass="6844">MRTPTFSRTQQTRHLPFGNIIVETSINRDVQDEAILASGGERSSASMAAESFVCRKSSLEVE</sequence>
<proteinExistence type="predicted"/>
<protein>
    <submittedName>
        <fullName evidence="1">Uncharacterized protein</fullName>
    </submittedName>
</protein>
<dbReference type="AlphaFoldDB" id="A0A5N7CAD4"/>
<evidence type="ECO:0000313" key="1">
    <source>
        <dbReference type="EMBL" id="KAE8391111.1"/>
    </source>
</evidence>
<reference evidence="1" key="1">
    <citation type="submission" date="2019-04" db="EMBL/GenBank/DDBJ databases">
        <title>Friends and foes A comparative genomics studyof 23 Aspergillus species from section Flavi.</title>
        <authorList>
            <consortium name="DOE Joint Genome Institute"/>
            <person name="Kjaerbolling I."/>
            <person name="Vesth T."/>
            <person name="Frisvad J.C."/>
            <person name="Nybo J.L."/>
            <person name="Theobald S."/>
            <person name="Kildgaard S."/>
            <person name="Isbrandt T."/>
            <person name="Kuo A."/>
            <person name="Sato A."/>
            <person name="Lyhne E.K."/>
            <person name="Kogle M.E."/>
            <person name="Wiebenga A."/>
            <person name="Kun R.S."/>
            <person name="Lubbers R.J."/>
            <person name="Makela M.R."/>
            <person name="Barry K."/>
            <person name="Chovatia M."/>
            <person name="Clum A."/>
            <person name="Daum C."/>
            <person name="Haridas S."/>
            <person name="He G."/>
            <person name="LaButti K."/>
            <person name="Lipzen A."/>
            <person name="Mondo S."/>
            <person name="Riley R."/>
            <person name="Salamov A."/>
            <person name="Simmons B.A."/>
            <person name="Magnuson J.K."/>
            <person name="Henrissat B."/>
            <person name="Mortensen U.H."/>
            <person name="Larsen T.O."/>
            <person name="Devries R.P."/>
            <person name="Grigoriev I.V."/>
            <person name="Machida M."/>
            <person name="Baker S.E."/>
            <person name="Andersen M.R."/>
        </authorList>
    </citation>
    <scope>NUCLEOTIDE SEQUENCE [LARGE SCALE GENOMIC DNA]</scope>
    <source>
        <strain evidence="1">IBT 14317</strain>
    </source>
</reference>
<gene>
    <name evidence="1" type="ORF">BDV23DRAFT_73250</name>
</gene>
<organism evidence="1">
    <name type="scientific">Petromyces alliaceus</name>
    <name type="common">Aspergillus alliaceus</name>
    <dbReference type="NCBI Taxonomy" id="209559"/>
    <lineage>
        <taxon>Eukaryota</taxon>
        <taxon>Fungi</taxon>
        <taxon>Dikarya</taxon>
        <taxon>Ascomycota</taxon>
        <taxon>Pezizomycotina</taxon>
        <taxon>Eurotiomycetes</taxon>
        <taxon>Eurotiomycetidae</taxon>
        <taxon>Eurotiales</taxon>
        <taxon>Aspergillaceae</taxon>
        <taxon>Aspergillus</taxon>
        <taxon>Aspergillus subgen. Circumdati</taxon>
    </lineage>
</organism>
<accession>A0A5N7CAD4</accession>